<keyword evidence="2" id="KW-1185">Reference proteome</keyword>
<dbReference type="Pfam" id="PF20111">
    <property type="entry name" value="DUF6501"/>
    <property type="match status" value="1"/>
</dbReference>
<sequence>MLHLNWTERPAIKTVKCVHTKAAKYLVENVLKEGKTYEVKNETEDYYFVIDESGKMGGFYKNYFEEVSN</sequence>
<dbReference type="RefSeq" id="WP_205168314.1">
    <property type="nucleotide sequence ID" value="NZ_JAFBDZ010000001.1"/>
</dbReference>
<comment type="caution">
    <text evidence="1">The sequence shown here is derived from an EMBL/GenBank/DDBJ whole genome shotgun (WGS) entry which is preliminary data.</text>
</comment>
<name>A0ABS2N8I2_9BACI</name>
<protein>
    <submittedName>
        <fullName evidence="1">Uncharacterized protein</fullName>
    </submittedName>
</protein>
<evidence type="ECO:0000313" key="2">
    <source>
        <dbReference type="Proteomes" id="UP001646157"/>
    </source>
</evidence>
<dbReference type="InterPro" id="IPR045447">
    <property type="entry name" value="DUF6501"/>
</dbReference>
<accession>A0ABS2N8I2</accession>
<evidence type="ECO:0000313" key="1">
    <source>
        <dbReference type="EMBL" id="MBM7584124.1"/>
    </source>
</evidence>
<dbReference type="Proteomes" id="UP001646157">
    <property type="component" value="Unassembled WGS sequence"/>
</dbReference>
<reference evidence="1 2" key="1">
    <citation type="submission" date="2021-01" db="EMBL/GenBank/DDBJ databases">
        <title>Genomic Encyclopedia of Type Strains, Phase IV (KMG-IV): sequencing the most valuable type-strain genomes for metagenomic binning, comparative biology and taxonomic classification.</title>
        <authorList>
            <person name="Goeker M."/>
        </authorList>
    </citation>
    <scope>NUCLEOTIDE SEQUENCE [LARGE SCALE GENOMIC DNA]</scope>
    <source>
        <strain evidence="1 2">DSM 24834</strain>
    </source>
</reference>
<organism evidence="1 2">
    <name type="scientific">Rossellomorea pakistanensis</name>
    <dbReference type="NCBI Taxonomy" id="992288"/>
    <lineage>
        <taxon>Bacteria</taxon>
        <taxon>Bacillati</taxon>
        <taxon>Bacillota</taxon>
        <taxon>Bacilli</taxon>
        <taxon>Bacillales</taxon>
        <taxon>Bacillaceae</taxon>
        <taxon>Rossellomorea</taxon>
    </lineage>
</organism>
<gene>
    <name evidence="1" type="ORF">JOC86_000661</name>
</gene>
<proteinExistence type="predicted"/>
<dbReference type="EMBL" id="JAFBDZ010000001">
    <property type="protein sequence ID" value="MBM7584124.1"/>
    <property type="molecule type" value="Genomic_DNA"/>
</dbReference>